<dbReference type="Pfam" id="PF14226">
    <property type="entry name" value="DIOX_N"/>
    <property type="match status" value="1"/>
</dbReference>
<reference evidence="6" key="1">
    <citation type="journal article" date="2013" name="Genome Announc.">
        <title>Draft genome sequence of the ascomycete Phaeoacremonium aleophilum strain UCR-PA7, a causal agent of the esca disease complex in grapevines.</title>
        <authorList>
            <person name="Blanco-Ulate B."/>
            <person name="Rolshausen P."/>
            <person name="Cantu D."/>
        </authorList>
    </citation>
    <scope>NUCLEOTIDE SEQUENCE [LARGE SCALE GENOMIC DNA]</scope>
    <source>
        <strain evidence="6">UCR-PA7</strain>
    </source>
</reference>
<dbReference type="GO" id="GO:0046872">
    <property type="term" value="F:metal ion binding"/>
    <property type="evidence" value="ECO:0007669"/>
    <property type="project" value="UniProtKB-KW"/>
</dbReference>
<evidence type="ECO:0000313" key="5">
    <source>
        <dbReference type="EMBL" id="EON95852.1"/>
    </source>
</evidence>
<dbReference type="GO" id="GO:0016491">
    <property type="term" value="F:oxidoreductase activity"/>
    <property type="evidence" value="ECO:0007669"/>
    <property type="project" value="UniProtKB-KW"/>
</dbReference>
<protein>
    <submittedName>
        <fullName evidence="5">Putative flavonol synthase flavanone 3-hydroxylase protein</fullName>
    </submittedName>
</protein>
<dbReference type="InterPro" id="IPR026992">
    <property type="entry name" value="DIOX_N"/>
</dbReference>
<dbReference type="Gene3D" id="2.60.120.330">
    <property type="entry name" value="B-lactam Antibiotic, Isopenicillin N Synthase, Chain"/>
    <property type="match status" value="1"/>
</dbReference>
<feature type="domain" description="Non-haem dioxygenase N-terminal" evidence="4">
    <location>
        <begin position="11"/>
        <end position="134"/>
    </location>
</feature>
<evidence type="ECO:0000313" key="6">
    <source>
        <dbReference type="Proteomes" id="UP000014074"/>
    </source>
</evidence>
<dbReference type="RefSeq" id="XP_007919390.1">
    <property type="nucleotide sequence ID" value="XM_007921199.1"/>
</dbReference>
<dbReference type="EMBL" id="KB933372">
    <property type="protein sequence ID" value="EON95852.1"/>
    <property type="molecule type" value="Genomic_DNA"/>
</dbReference>
<dbReference type="PRINTS" id="PR00682">
    <property type="entry name" value="IPNSYNTHASE"/>
</dbReference>
<dbReference type="HOGENOM" id="CLU_010119_6_1_1"/>
<gene>
    <name evidence="5" type="ORF">UCRPA7_8688</name>
</gene>
<evidence type="ECO:0000256" key="1">
    <source>
        <dbReference type="ARBA" id="ARBA00022723"/>
    </source>
</evidence>
<organism evidence="5 6">
    <name type="scientific">Phaeoacremonium minimum (strain UCR-PA7)</name>
    <name type="common">Esca disease fungus</name>
    <name type="synonym">Togninia minima</name>
    <dbReference type="NCBI Taxonomy" id="1286976"/>
    <lineage>
        <taxon>Eukaryota</taxon>
        <taxon>Fungi</taxon>
        <taxon>Dikarya</taxon>
        <taxon>Ascomycota</taxon>
        <taxon>Pezizomycotina</taxon>
        <taxon>Sordariomycetes</taxon>
        <taxon>Sordariomycetidae</taxon>
        <taxon>Togniniales</taxon>
        <taxon>Togniniaceae</taxon>
        <taxon>Phaeoacremonium</taxon>
    </lineage>
</organism>
<name>R8B988_PHAM7</name>
<dbReference type="OrthoDB" id="288590at2759"/>
<evidence type="ECO:0000256" key="3">
    <source>
        <dbReference type="ARBA" id="ARBA00023004"/>
    </source>
</evidence>
<keyword evidence="2" id="KW-0560">Oxidoreductase</keyword>
<dbReference type="PANTHER" id="PTHR10209">
    <property type="entry name" value="OXIDOREDUCTASE, 2OG-FE II OXYGENASE FAMILY PROTEIN"/>
    <property type="match status" value="1"/>
</dbReference>
<dbReference type="KEGG" id="tmn:UCRPA7_8688"/>
<dbReference type="GeneID" id="19329563"/>
<dbReference type="Proteomes" id="UP000014074">
    <property type="component" value="Unassembled WGS sequence"/>
</dbReference>
<keyword evidence="3" id="KW-0408">Iron</keyword>
<keyword evidence="6" id="KW-1185">Reference proteome</keyword>
<dbReference type="eggNOG" id="KOG0143">
    <property type="taxonomic scope" value="Eukaryota"/>
</dbReference>
<dbReference type="PANTHER" id="PTHR10209:SF804">
    <property type="entry name" value="FE2OG DIOXYGENASE DOMAIN-CONTAINING PROTEIN"/>
    <property type="match status" value="1"/>
</dbReference>
<dbReference type="AlphaFoldDB" id="R8B988"/>
<evidence type="ECO:0000256" key="2">
    <source>
        <dbReference type="ARBA" id="ARBA00023002"/>
    </source>
</evidence>
<evidence type="ECO:0000259" key="4">
    <source>
        <dbReference type="Pfam" id="PF14226"/>
    </source>
</evidence>
<dbReference type="SUPFAM" id="SSF51197">
    <property type="entry name" value="Clavaminate synthase-like"/>
    <property type="match status" value="1"/>
</dbReference>
<dbReference type="InterPro" id="IPR027443">
    <property type="entry name" value="IPNS-like_sf"/>
</dbReference>
<sequence>MAVGSEPILSIPIIDFGPLRNGHPEDAAAVGKAVYEAFRDVGFAYLINHGIPQQVVNEAFQWSAKFFALPQAIKDKAPHPPYGWWHRGYSGIGREKVVQMVFDQASIGELRKIPDFKESFELGREDDEKTANIWLPEDDLPGFRQFFNKFYEQGYALELELLRAIAIGMGFDEKYLWEYHTKKDNQVRLLHYPPVEEELLRGG</sequence>
<keyword evidence="1" id="KW-0479">Metal-binding</keyword>
<proteinExistence type="predicted"/>
<accession>R8B988</accession>